<dbReference type="GO" id="GO:0003779">
    <property type="term" value="F:actin binding"/>
    <property type="evidence" value="ECO:0007669"/>
    <property type="project" value="InterPro"/>
</dbReference>
<organism evidence="3">
    <name type="scientific">Culex pipiens</name>
    <name type="common">House mosquito</name>
    <dbReference type="NCBI Taxonomy" id="7175"/>
    <lineage>
        <taxon>Eukaryota</taxon>
        <taxon>Metazoa</taxon>
        <taxon>Ecdysozoa</taxon>
        <taxon>Arthropoda</taxon>
        <taxon>Hexapoda</taxon>
        <taxon>Insecta</taxon>
        <taxon>Pterygota</taxon>
        <taxon>Neoptera</taxon>
        <taxon>Endopterygota</taxon>
        <taxon>Diptera</taxon>
        <taxon>Nematocera</taxon>
        <taxon>Culicoidea</taxon>
        <taxon>Culicidae</taxon>
        <taxon>Culicinae</taxon>
        <taxon>Culicini</taxon>
        <taxon>Culex</taxon>
        <taxon>Culex</taxon>
    </lineage>
</organism>
<protein>
    <submittedName>
        <fullName evidence="3">(northern house mosquito) hypothetical protein</fullName>
    </submittedName>
</protein>
<reference evidence="3" key="1">
    <citation type="submission" date="2021-05" db="EMBL/GenBank/DDBJ databases">
        <authorList>
            <person name="Alioto T."/>
            <person name="Alioto T."/>
            <person name="Gomez Garrido J."/>
        </authorList>
    </citation>
    <scope>NUCLEOTIDE SEQUENCE</scope>
</reference>
<feature type="domain" description="WH2" evidence="2">
    <location>
        <begin position="119"/>
        <end position="138"/>
    </location>
</feature>
<sequence length="142" mass="15312">MDEKDLAPRQRPVSMIESTNISTAILRSTPARAEKPPAPELSTSLPFGQNTLRRTGLKDKILAQNAAEPPKATPSEPVVVPLKAIPVVVPPPPPPKMTTPVVRAAIVKRPLPPPAQADPRSALLDAIRGFNKDKLRKEATEE</sequence>
<name>A0A8D8CBL2_CULPI</name>
<evidence type="ECO:0000259" key="2">
    <source>
        <dbReference type="PROSITE" id="PS51082"/>
    </source>
</evidence>
<evidence type="ECO:0000256" key="1">
    <source>
        <dbReference type="SAM" id="MobiDB-lite"/>
    </source>
</evidence>
<feature type="compositionally biased region" description="Polar residues" evidence="1">
    <location>
        <begin position="41"/>
        <end position="50"/>
    </location>
</feature>
<evidence type="ECO:0000313" key="3">
    <source>
        <dbReference type="EMBL" id="CAG6489769.1"/>
    </source>
</evidence>
<accession>A0A8D8CBL2</accession>
<feature type="region of interest" description="Disordered" evidence="1">
    <location>
        <begin position="29"/>
        <end position="50"/>
    </location>
</feature>
<dbReference type="InterPro" id="IPR003124">
    <property type="entry name" value="WH2_dom"/>
</dbReference>
<dbReference type="EMBL" id="HBUE01113396">
    <property type="protein sequence ID" value="CAG6489769.1"/>
    <property type="molecule type" value="Transcribed_RNA"/>
</dbReference>
<dbReference type="AlphaFoldDB" id="A0A8D8CBL2"/>
<proteinExistence type="predicted"/>
<dbReference type="PROSITE" id="PS51082">
    <property type="entry name" value="WH2"/>
    <property type="match status" value="1"/>
</dbReference>